<evidence type="ECO:0000313" key="6">
    <source>
        <dbReference type="Proteomes" id="UP000693981"/>
    </source>
</evidence>
<feature type="signal peptide" evidence="3">
    <location>
        <begin position="1"/>
        <end position="19"/>
    </location>
</feature>
<dbReference type="PANTHER" id="PTHR43248">
    <property type="entry name" value="2-SUCCINYL-6-HYDROXY-2,4-CYCLOHEXADIENE-1-CARBOXYLATE SYNTHASE"/>
    <property type="match status" value="1"/>
</dbReference>
<evidence type="ECO:0000256" key="1">
    <source>
        <dbReference type="ARBA" id="ARBA00010088"/>
    </source>
</evidence>
<accession>A0A8T1XAP2</accession>
<evidence type="ECO:0000256" key="2">
    <source>
        <dbReference type="ARBA" id="ARBA00022801"/>
    </source>
</evidence>
<keyword evidence="3" id="KW-0732">Signal</keyword>
<feature type="chain" id="PRO_5035886749" description="AB hydrolase-1 domain-containing protein" evidence="3">
    <location>
        <begin position="20"/>
        <end position="660"/>
    </location>
</feature>
<keyword evidence="2" id="KW-0378">Hydrolase</keyword>
<evidence type="ECO:0000259" key="4">
    <source>
        <dbReference type="Pfam" id="PF00561"/>
    </source>
</evidence>
<dbReference type="OrthoDB" id="425534at2759"/>
<evidence type="ECO:0000313" key="5">
    <source>
        <dbReference type="EMBL" id="KAG7400490.1"/>
    </source>
</evidence>
<dbReference type="InterPro" id="IPR051601">
    <property type="entry name" value="Serine_prot/Carboxylest_S33"/>
</dbReference>
<dbReference type="Proteomes" id="UP000693981">
    <property type="component" value="Unassembled WGS sequence"/>
</dbReference>
<reference evidence="5" key="1">
    <citation type="submission" date="2021-02" db="EMBL/GenBank/DDBJ databases">
        <authorList>
            <person name="Palmer J.M."/>
        </authorList>
    </citation>
    <scope>NUCLEOTIDE SEQUENCE</scope>
    <source>
        <strain evidence="5">SCRP23</strain>
    </source>
</reference>
<feature type="domain" description="AB hydrolase-1" evidence="4">
    <location>
        <begin position="168"/>
        <end position="323"/>
    </location>
</feature>
<sequence length="660" mass="72680">MRLSSSLLLASLSFSSVAAESPLQLNGWYPCTQDSLAADYTDRGHNDAYYMATSSSSSTTGGNTRRRATATVAESLQSPPFVHQSFDRLFAQHDWQPQPQAQEKTQHRQQHAKVKIDSSLGPPQYECAEFRVPMCYTGVCESDNTVDVFVKRVAAADSPGDKAKALWVLQGGPGASSTGIEGLMNTMYEQLDREVSVYTFDHRGTGRSARLECQAAQAGALGSPGGSTIRLEELPACMDDIRFQIDNQTAAFSVTSAAKDLAAIIDFALSDQDVFVYGLSYGTYLVERLVHFAPASVRGFAVDGIVSEAGDTVEKRSTFSNWDHDVGVVGERFLAACLHDNFCKSKFSDVTDLSAFVHELYDKLDAAVAGGKNGKNACADVLAKNGVKPSYLLRSAFGEYLMSDRMRLAIPAVIYRANRCTDEDAAALAYFADTRGSSYDEGDYGDDEPEILLYDSDMLYYLVVFSEMWETPTPDKATLVAWYEDSVMASDNYLSLPYYCLFTGSREQACQELIHLPVARPLIYERDEYWNKTGELPDGVTALLMTGGMDLQTRRMYGELQYEAMSGEHLWVNFEDAGHCTTFTTPMRYGGATCGVRILASYVKQNGVVKEVDTSCMEGLKPLTFSDDPVDGEELFGTTGLYDNSATDAKKMMMFNMINR</sequence>
<dbReference type="PANTHER" id="PTHR43248:SF3">
    <property type="entry name" value="AB HYDROLASE-1 DOMAIN-CONTAINING PROTEIN"/>
    <property type="match status" value="1"/>
</dbReference>
<dbReference type="GO" id="GO:0016787">
    <property type="term" value="F:hydrolase activity"/>
    <property type="evidence" value="ECO:0007669"/>
    <property type="project" value="UniProtKB-KW"/>
</dbReference>
<dbReference type="EMBL" id="JAGDFL010000029">
    <property type="protein sequence ID" value="KAG7400490.1"/>
    <property type="molecule type" value="Genomic_DNA"/>
</dbReference>
<keyword evidence="6" id="KW-1185">Reference proteome</keyword>
<name>A0A8T1XAP2_9STRA</name>
<dbReference type="InterPro" id="IPR000073">
    <property type="entry name" value="AB_hydrolase_1"/>
</dbReference>
<proteinExistence type="inferred from homology"/>
<dbReference type="Pfam" id="PF00561">
    <property type="entry name" value="Abhydrolase_1"/>
    <property type="match status" value="1"/>
</dbReference>
<dbReference type="AlphaFoldDB" id="A0A8T1XAP2"/>
<comment type="similarity">
    <text evidence="1">Belongs to the peptidase S33 family.</text>
</comment>
<gene>
    <name evidence="5" type="ORF">PHYBOEH_005518</name>
</gene>
<organism evidence="5 6">
    <name type="scientific">Phytophthora boehmeriae</name>
    <dbReference type="NCBI Taxonomy" id="109152"/>
    <lineage>
        <taxon>Eukaryota</taxon>
        <taxon>Sar</taxon>
        <taxon>Stramenopiles</taxon>
        <taxon>Oomycota</taxon>
        <taxon>Peronosporomycetes</taxon>
        <taxon>Peronosporales</taxon>
        <taxon>Peronosporaceae</taxon>
        <taxon>Phytophthora</taxon>
    </lineage>
</organism>
<comment type="caution">
    <text evidence="5">The sequence shown here is derived from an EMBL/GenBank/DDBJ whole genome shotgun (WGS) entry which is preliminary data.</text>
</comment>
<evidence type="ECO:0000256" key="3">
    <source>
        <dbReference type="SAM" id="SignalP"/>
    </source>
</evidence>
<protein>
    <recommendedName>
        <fullName evidence="4">AB hydrolase-1 domain-containing protein</fullName>
    </recommendedName>
</protein>